<organism evidence="2 3">
    <name type="scientific">Hepatospora eriocheir</name>
    <dbReference type="NCBI Taxonomy" id="1081669"/>
    <lineage>
        <taxon>Eukaryota</taxon>
        <taxon>Fungi</taxon>
        <taxon>Fungi incertae sedis</taxon>
        <taxon>Microsporidia</taxon>
        <taxon>Hepatosporidae</taxon>
        <taxon>Hepatospora</taxon>
    </lineage>
</organism>
<dbReference type="AlphaFoldDB" id="A0A1X0Q5X4"/>
<dbReference type="Proteomes" id="UP000192501">
    <property type="component" value="Unassembled WGS sequence"/>
</dbReference>
<dbReference type="VEuPathDB" id="MicrosporidiaDB:A0H76_1509"/>
<evidence type="ECO:0000313" key="2">
    <source>
        <dbReference type="EMBL" id="ORD93295.1"/>
    </source>
</evidence>
<protein>
    <submittedName>
        <fullName evidence="2">Uncharacterized protein</fullName>
    </submittedName>
</protein>
<keyword evidence="1" id="KW-0472">Membrane</keyword>
<proteinExistence type="predicted"/>
<evidence type="ECO:0000313" key="3">
    <source>
        <dbReference type="Proteomes" id="UP000192501"/>
    </source>
</evidence>
<reference evidence="2 3" key="1">
    <citation type="journal article" date="2017" name="Environ. Microbiol.">
        <title>Decay of the glycolytic pathway and adaptation to intranuclear parasitism within Enterocytozoonidae microsporidia.</title>
        <authorList>
            <person name="Wiredu Boakye D."/>
            <person name="Jaroenlak P."/>
            <person name="Prachumwat A."/>
            <person name="Williams T.A."/>
            <person name="Bateman K.S."/>
            <person name="Itsathitphaisarn O."/>
            <person name="Sritunyalucksana K."/>
            <person name="Paszkiewicz K.H."/>
            <person name="Moore K.A."/>
            <person name="Stentiford G.D."/>
            <person name="Williams B.A."/>
        </authorList>
    </citation>
    <scope>NUCLEOTIDE SEQUENCE [LARGE SCALE GENOMIC DNA]</scope>
    <source>
        <strain evidence="3">canceri</strain>
    </source>
</reference>
<keyword evidence="1" id="KW-1133">Transmembrane helix</keyword>
<evidence type="ECO:0000256" key="1">
    <source>
        <dbReference type="SAM" id="Phobius"/>
    </source>
</evidence>
<comment type="caution">
    <text evidence="2">The sequence shown here is derived from an EMBL/GenBank/DDBJ whole genome shotgun (WGS) entry which is preliminary data.</text>
</comment>
<gene>
    <name evidence="2" type="ORF">A0H76_1509</name>
</gene>
<feature type="transmembrane region" description="Helical" evidence="1">
    <location>
        <begin position="20"/>
        <end position="42"/>
    </location>
</feature>
<dbReference type="EMBL" id="LTAI01001909">
    <property type="protein sequence ID" value="ORD93295.1"/>
    <property type="molecule type" value="Genomic_DNA"/>
</dbReference>
<keyword evidence="1" id="KW-0812">Transmembrane</keyword>
<sequence>MITFRFNELLKLTNHKKPLILYFKFLIKHLMLLLNILIVYFVDMIKQIIFDFKLKIFKNYIKLKELSKSIHFRFVNSNHNIIKIFIYL</sequence>
<name>A0A1X0Q5X4_9MICR</name>
<accession>A0A1X0Q5X4</accession>